<organism evidence="1 2">
    <name type="scientific">Sclerotinia sclerotiorum (strain ATCC 18683 / 1980 / Ss-1)</name>
    <name type="common">White mold</name>
    <name type="synonym">Whetzelinia sclerotiorum</name>
    <dbReference type="NCBI Taxonomy" id="665079"/>
    <lineage>
        <taxon>Eukaryota</taxon>
        <taxon>Fungi</taxon>
        <taxon>Dikarya</taxon>
        <taxon>Ascomycota</taxon>
        <taxon>Pezizomycotina</taxon>
        <taxon>Leotiomycetes</taxon>
        <taxon>Helotiales</taxon>
        <taxon>Sclerotiniaceae</taxon>
        <taxon>Sclerotinia</taxon>
    </lineage>
</organism>
<dbReference type="EMBL" id="CH476641">
    <property type="protein sequence ID" value="EDN97614.1"/>
    <property type="molecule type" value="Genomic_DNA"/>
</dbReference>
<dbReference type="RefSeq" id="XP_001586481.1">
    <property type="nucleotide sequence ID" value="XM_001586431.1"/>
</dbReference>
<keyword evidence="2" id="KW-1185">Reference proteome</keyword>
<proteinExistence type="predicted"/>
<sequence length="92" mass="10344">MPLLDVYMSANSIFKSEPEKVSSPQIKVGLLCVRPDEKNKVCHGNGRVTRNYDAENKLSSCMHSKLILSWLKESYGLTAGKLLQVRATDRTF</sequence>
<evidence type="ECO:0000313" key="1">
    <source>
        <dbReference type="EMBL" id="EDN97614.1"/>
    </source>
</evidence>
<reference evidence="2" key="1">
    <citation type="journal article" date="2011" name="PLoS Genet.">
        <title>Genomic analysis of the necrotrophic fungal pathogens Sclerotinia sclerotiorum and Botrytis cinerea.</title>
        <authorList>
            <person name="Amselem J."/>
            <person name="Cuomo C.A."/>
            <person name="van Kan J.A."/>
            <person name="Viaud M."/>
            <person name="Benito E.P."/>
            <person name="Couloux A."/>
            <person name="Coutinho P.M."/>
            <person name="de Vries R.P."/>
            <person name="Dyer P.S."/>
            <person name="Fillinger S."/>
            <person name="Fournier E."/>
            <person name="Gout L."/>
            <person name="Hahn M."/>
            <person name="Kohn L."/>
            <person name="Lapalu N."/>
            <person name="Plummer K.M."/>
            <person name="Pradier J.M."/>
            <person name="Quevillon E."/>
            <person name="Sharon A."/>
            <person name="Simon A."/>
            <person name="ten Have A."/>
            <person name="Tudzynski B."/>
            <person name="Tudzynski P."/>
            <person name="Wincker P."/>
            <person name="Andrew M."/>
            <person name="Anthouard V."/>
            <person name="Beever R.E."/>
            <person name="Beffa R."/>
            <person name="Benoit I."/>
            <person name="Bouzid O."/>
            <person name="Brault B."/>
            <person name="Chen Z."/>
            <person name="Choquer M."/>
            <person name="Collemare J."/>
            <person name="Cotton P."/>
            <person name="Danchin E.G."/>
            <person name="Da Silva C."/>
            <person name="Gautier A."/>
            <person name="Giraud C."/>
            <person name="Giraud T."/>
            <person name="Gonzalez C."/>
            <person name="Grossetete S."/>
            <person name="Guldener U."/>
            <person name="Henrissat B."/>
            <person name="Howlett B.J."/>
            <person name="Kodira C."/>
            <person name="Kretschmer M."/>
            <person name="Lappartient A."/>
            <person name="Leroch M."/>
            <person name="Levis C."/>
            <person name="Mauceli E."/>
            <person name="Neuveglise C."/>
            <person name="Oeser B."/>
            <person name="Pearson M."/>
            <person name="Poulain J."/>
            <person name="Poussereau N."/>
            <person name="Quesneville H."/>
            <person name="Rascle C."/>
            <person name="Schumacher J."/>
            <person name="Segurens B."/>
            <person name="Sexton A."/>
            <person name="Silva E."/>
            <person name="Sirven C."/>
            <person name="Soanes D.M."/>
            <person name="Talbot N.J."/>
            <person name="Templeton M."/>
            <person name="Yandava C."/>
            <person name="Yarden O."/>
            <person name="Zeng Q."/>
            <person name="Rollins J.A."/>
            <person name="Lebrun M.H."/>
            <person name="Dickman M."/>
        </authorList>
    </citation>
    <scope>NUCLEOTIDE SEQUENCE [LARGE SCALE GENOMIC DNA]</scope>
    <source>
        <strain evidence="2">ATCC 18683 / 1980 / Ss-1</strain>
    </source>
</reference>
<dbReference type="GeneID" id="5482503"/>
<dbReference type="KEGG" id="ssl:SS1G_12467"/>
<name>A7F4E3_SCLS1</name>
<evidence type="ECO:0000313" key="2">
    <source>
        <dbReference type="Proteomes" id="UP000001312"/>
    </source>
</evidence>
<dbReference type="Proteomes" id="UP000001312">
    <property type="component" value="Unassembled WGS sequence"/>
</dbReference>
<dbReference type="AlphaFoldDB" id="A7F4E3"/>
<dbReference type="InParanoid" id="A7F4E3"/>
<dbReference type="HOGENOM" id="CLU_2414627_0_0_1"/>
<gene>
    <name evidence="1" type="ORF">SS1G_12467</name>
</gene>
<protein>
    <submittedName>
        <fullName evidence="1">Uncharacterized protein</fullName>
    </submittedName>
</protein>
<accession>A7F4E3</accession>